<dbReference type="InParanoid" id="A0A6I9QK12"/>
<feature type="repeat" description="ANK" evidence="7">
    <location>
        <begin position="89"/>
        <end position="121"/>
    </location>
</feature>
<evidence type="ECO:0000256" key="4">
    <source>
        <dbReference type="ARBA" id="ARBA00022989"/>
    </source>
</evidence>
<evidence type="ECO:0000256" key="6">
    <source>
        <dbReference type="ARBA" id="ARBA00023136"/>
    </source>
</evidence>
<protein>
    <submittedName>
        <fullName evidence="12">Ankyrin repeat-containing protein At5g02620</fullName>
    </submittedName>
</protein>
<dbReference type="OrthoDB" id="10040922at2759"/>
<dbReference type="PROSITE" id="PS50297">
    <property type="entry name" value="ANK_REP_REGION"/>
    <property type="match status" value="3"/>
</dbReference>
<dbReference type="GO" id="GO:0005886">
    <property type="term" value="C:plasma membrane"/>
    <property type="evidence" value="ECO:0007669"/>
    <property type="project" value="TreeGrafter"/>
</dbReference>
<feature type="transmembrane region" description="Helical" evidence="9">
    <location>
        <begin position="668"/>
        <end position="692"/>
    </location>
</feature>
<dbReference type="Pfam" id="PF12796">
    <property type="entry name" value="Ank_2"/>
    <property type="match status" value="2"/>
</dbReference>
<keyword evidence="11" id="KW-1185">Reference proteome</keyword>
<dbReference type="InterPro" id="IPR026961">
    <property type="entry name" value="PGG_dom"/>
</dbReference>
<dbReference type="RefSeq" id="XP_010910791.1">
    <property type="nucleotide sequence ID" value="XM_010912489.3"/>
</dbReference>
<feature type="transmembrane region" description="Helical" evidence="9">
    <location>
        <begin position="556"/>
        <end position="579"/>
    </location>
</feature>
<feature type="compositionally biased region" description="Low complexity" evidence="8">
    <location>
        <begin position="488"/>
        <end position="501"/>
    </location>
</feature>
<feature type="transmembrane region" description="Helical" evidence="9">
    <location>
        <begin position="641"/>
        <end position="662"/>
    </location>
</feature>
<evidence type="ECO:0000256" key="5">
    <source>
        <dbReference type="ARBA" id="ARBA00023043"/>
    </source>
</evidence>
<dbReference type="Pfam" id="PF13637">
    <property type="entry name" value="Ank_4"/>
    <property type="match status" value="1"/>
</dbReference>
<evidence type="ECO:0000256" key="9">
    <source>
        <dbReference type="SAM" id="Phobius"/>
    </source>
</evidence>
<name>A0A6I9QK12_ELAGV</name>
<dbReference type="FunCoup" id="A0A6I9QK12">
    <property type="interactions" value="235"/>
</dbReference>
<dbReference type="PANTHER" id="PTHR24186">
    <property type="entry name" value="PROTEIN PHOSPHATASE 1 REGULATORY SUBUNIT"/>
    <property type="match status" value="1"/>
</dbReference>
<feature type="transmembrane region" description="Helical" evidence="9">
    <location>
        <begin position="599"/>
        <end position="620"/>
    </location>
</feature>
<evidence type="ECO:0000259" key="10">
    <source>
        <dbReference type="Pfam" id="PF13962"/>
    </source>
</evidence>
<evidence type="ECO:0000313" key="11">
    <source>
        <dbReference type="Proteomes" id="UP000504607"/>
    </source>
</evidence>
<evidence type="ECO:0000313" key="12">
    <source>
        <dbReference type="RefSeq" id="XP_010910791.1"/>
    </source>
</evidence>
<evidence type="ECO:0000256" key="3">
    <source>
        <dbReference type="ARBA" id="ARBA00022737"/>
    </source>
</evidence>
<proteinExistence type="predicted"/>
<reference evidence="12" key="1">
    <citation type="submission" date="2025-08" db="UniProtKB">
        <authorList>
            <consortium name="RefSeq"/>
        </authorList>
    </citation>
    <scope>IDENTIFICATION</scope>
</reference>
<evidence type="ECO:0000256" key="8">
    <source>
        <dbReference type="SAM" id="MobiDB-lite"/>
    </source>
</evidence>
<feature type="compositionally biased region" description="Basic and acidic residues" evidence="8">
    <location>
        <begin position="519"/>
        <end position="545"/>
    </location>
</feature>
<dbReference type="SUPFAM" id="SSF48403">
    <property type="entry name" value="Ankyrin repeat"/>
    <property type="match status" value="2"/>
</dbReference>
<keyword evidence="6 9" id="KW-0472">Membrane</keyword>
<dbReference type="InterPro" id="IPR036770">
    <property type="entry name" value="Ankyrin_rpt-contain_sf"/>
</dbReference>
<feature type="repeat" description="ANK" evidence="7">
    <location>
        <begin position="269"/>
        <end position="301"/>
    </location>
</feature>
<dbReference type="PANTHER" id="PTHR24186:SF50">
    <property type="entry name" value="ANKYRIN REPEAT-CONTAINING PROTEIN ITN1-LIKE ISOFORM X1"/>
    <property type="match status" value="1"/>
</dbReference>
<organism evidence="11 12">
    <name type="scientific">Elaeis guineensis var. tenera</name>
    <name type="common">Oil palm</name>
    <dbReference type="NCBI Taxonomy" id="51953"/>
    <lineage>
        <taxon>Eukaryota</taxon>
        <taxon>Viridiplantae</taxon>
        <taxon>Streptophyta</taxon>
        <taxon>Embryophyta</taxon>
        <taxon>Tracheophyta</taxon>
        <taxon>Spermatophyta</taxon>
        <taxon>Magnoliopsida</taxon>
        <taxon>Liliopsida</taxon>
        <taxon>Arecaceae</taxon>
        <taxon>Arecoideae</taxon>
        <taxon>Cocoseae</taxon>
        <taxon>Elaeidinae</taxon>
        <taxon>Elaeis</taxon>
    </lineage>
</organism>
<dbReference type="Proteomes" id="UP000504607">
    <property type="component" value="Unplaced"/>
</dbReference>
<feature type="compositionally biased region" description="Basic and acidic residues" evidence="8">
    <location>
        <begin position="462"/>
        <end position="475"/>
    </location>
</feature>
<dbReference type="Gene3D" id="1.25.40.20">
    <property type="entry name" value="Ankyrin repeat-containing domain"/>
    <property type="match status" value="1"/>
</dbReference>
<evidence type="ECO:0000256" key="1">
    <source>
        <dbReference type="ARBA" id="ARBA00004141"/>
    </source>
</evidence>
<sequence>MPKEESMTIETVQTNSNLEVPRSEVQPQRITLNPKLLEAARTGDKDILDKLLRPKDISSGASVGEFAVTIPDDSATQKDASHLLGVTLEGNTVLHIAASRGHLEIAKEICRREISLLAAPNTRLDTPLHCAARVGDDKMVSLIIGFVKEDGIEARRVLTAQNIDDNNALHEAAKYNRVRVATILMEKDTELASMLNRFKMSPLYLAMVSRSLEVAKVLLKFSFWKEASPTSYAGPDKKTALHAAVLMSPEITRDLLHWKPMLTKDADSLGRTPLHYAASYGDHNIVKLLLENDPSTAYLEDANGLFPIHIAARMENVLVVDQILEHYPNADELLDKEGKNFLHVAFQWKRLDLIRKIISKRPDLRKLLNDQDNNGNTPLHTAVTNSDQSSVHFLLRDKSVYPNIINHHGFTPLDLAYKKLDEDLPFRMDSSEVCIASCLASIKARSSPQELHDLESGELSSDEAKEKPSGDDMFKQKSSGNKAKRKPSASSQAKGKPSSSSKARRKQASSSKAKGNPSGDDKFKTSHQKKNDRSKENSSRNEGDEIGRQVNLARNLGIAAVLIVTVTFAAGFTLPGGYIADDHLGRGTAVLAKEYTFKVFVISDALALVFSIIATCWLMHAGTSIVDKHSRRRALSWAMRCLWAAFAGMCTAFGMGIYVALAPSCKRISIPLCIASLGAPIFAHVVANYNVYRLLGTVRIRQGYRQCIWPTIHLHDKKRLAHYSQPSRHVIIFLLLTFGTYAIVFLSAML</sequence>
<evidence type="ECO:0000256" key="2">
    <source>
        <dbReference type="ARBA" id="ARBA00022692"/>
    </source>
</evidence>
<feature type="domain" description="PGG" evidence="10">
    <location>
        <begin position="555"/>
        <end position="659"/>
    </location>
</feature>
<feature type="repeat" description="ANK" evidence="7">
    <location>
        <begin position="374"/>
        <end position="396"/>
    </location>
</feature>
<gene>
    <name evidence="12" type="primary">LOC105036755</name>
</gene>
<feature type="region of interest" description="Disordered" evidence="8">
    <location>
        <begin position="446"/>
        <end position="545"/>
    </location>
</feature>
<keyword evidence="2 9" id="KW-0812">Transmembrane</keyword>
<dbReference type="InterPro" id="IPR002110">
    <property type="entry name" value="Ankyrin_rpt"/>
</dbReference>
<keyword evidence="4 9" id="KW-1133">Transmembrane helix</keyword>
<dbReference type="AlphaFoldDB" id="A0A6I9QK12"/>
<evidence type="ECO:0000256" key="7">
    <source>
        <dbReference type="PROSITE-ProRule" id="PRU00023"/>
    </source>
</evidence>
<keyword evidence="5 7" id="KW-0040">ANK repeat</keyword>
<keyword evidence="3" id="KW-0677">Repeat</keyword>
<feature type="transmembrane region" description="Helical" evidence="9">
    <location>
        <begin position="730"/>
        <end position="749"/>
    </location>
</feature>
<dbReference type="SMART" id="SM00248">
    <property type="entry name" value="ANK"/>
    <property type="match status" value="8"/>
</dbReference>
<dbReference type="Pfam" id="PF13962">
    <property type="entry name" value="PGG"/>
    <property type="match status" value="1"/>
</dbReference>
<comment type="subcellular location">
    <subcellularLocation>
        <location evidence="1">Membrane</location>
        <topology evidence="1">Multi-pass membrane protein</topology>
    </subcellularLocation>
</comment>
<dbReference type="PROSITE" id="PS50088">
    <property type="entry name" value="ANK_REPEAT"/>
    <property type="match status" value="3"/>
</dbReference>
<accession>A0A6I9QK12</accession>